<reference evidence="3" key="1">
    <citation type="submission" date="2015-07" db="EMBL/GenBank/DDBJ databases">
        <title>Genome sequencing project for genomic taxonomy and phylogenomics of Bacillus-like bacteria.</title>
        <authorList>
            <person name="Liu B."/>
            <person name="Wang J."/>
            <person name="Zhu Y."/>
            <person name="Liu G."/>
            <person name="Chen Q."/>
            <person name="Chen Z."/>
            <person name="Lan J."/>
            <person name="Che J."/>
            <person name="Ge C."/>
            <person name="Shi H."/>
            <person name="Pan Z."/>
            <person name="Liu X."/>
        </authorList>
    </citation>
    <scope>NUCLEOTIDE SEQUENCE [LARGE SCALE GENOMIC DNA]</scope>
    <source>
        <strain evidence="3">FJAT-27997</strain>
    </source>
</reference>
<evidence type="ECO:0000313" key="2">
    <source>
        <dbReference type="EMBL" id="KMY41504.1"/>
    </source>
</evidence>
<dbReference type="RefSeq" id="WP_049684093.1">
    <property type="nucleotide sequence ID" value="NZ_LFZW01000003.1"/>
</dbReference>
<accession>A0A0K9G475</accession>
<organism evidence="2 3">
    <name type="scientific">Peribacillus loiseleuriae</name>
    <dbReference type="NCBI Taxonomy" id="1679170"/>
    <lineage>
        <taxon>Bacteria</taxon>
        <taxon>Bacillati</taxon>
        <taxon>Bacillota</taxon>
        <taxon>Bacilli</taxon>
        <taxon>Bacillales</taxon>
        <taxon>Bacillaceae</taxon>
        <taxon>Peribacillus</taxon>
    </lineage>
</organism>
<feature type="domain" description="ORC1/DEAH AAA+ ATPase" evidence="1">
    <location>
        <begin position="26"/>
        <end position="177"/>
    </location>
</feature>
<dbReference type="AlphaFoldDB" id="A0A0K9G475"/>
<keyword evidence="3" id="KW-1185">Reference proteome</keyword>
<dbReference type="GO" id="GO:0005524">
    <property type="term" value="F:ATP binding"/>
    <property type="evidence" value="ECO:0007669"/>
    <property type="project" value="UniProtKB-KW"/>
</dbReference>
<dbReference type="OrthoDB" id="9801665at2"/>
<sequence length="278" mass="32605">MSNNPVFIETKEYKRFAEFCDSCAKYKYIGICQGPPGVGKTISARHYANWDYVHRKITESKLFADQGQNIEDDRILNCHTIFYTAPVMRPSQIYVQINNLAEYLQYGKDGYVAKRDNLENDWIKSFDKGSRYEDVNLLIVDEVDRLKLPTLEIIRDIYDQNNIGMVLIGMPGIEKRLSRYPQLYSRVGFIHEFKKLTPTEMKYILEFKWQEFGTSIKYESFSDYEAFNTIIKITSGNFRLIQRLFSQIERIMEINRLEKITTEANETARDILVIGSND</sequence>
<dbReference type="InterPro" id="IPR027417">
    <property type="entry name" value="P-loop_NTPase"/>
</dbReference>
<dbReference type="Proteomes" id="UP000037146">
    <property type="component" value="Unassembled WGS sequence"/>
</dbReference>
<dbReference type="PATRIC" id="fig|1679170.3.peg.5574"/>
<dbReference type="InterPro" id="IPR052026">
    <property type="entry name" value="ExeA_AAA_ATPase_DNA-bind"/>
</dbReference>
<dbReference type="Pfam" id="PF13401">
    <property type="entry name" value="AAA_22"/>
    <property type="match status" value="1"/>
</dbReference>
<proteinExistence type="predicted"/>
<dbReference type="PANTHER" id="PTHR35894">
    <property type="entry name" value="GENERAL SECRETION PATHWAY PROTEIN A-RELATED"/>
    <property type="match status" value="1"/>
</dbReference>
<dbReference type="SUPFAM" id="SSF52540">
    <property type="entry name" value="P-loop containing nucleoside triphosphate hydrolases"/>
    <property type="match status" value="1"/>
</dbReference>
<gene>
    <name evidence="2" type="ORF">AC625_24805</name>
</gene>
<dbReference type="STRING" id="1679170.AC625_24805"/>
<dbReference type="EMBL" id="LFZW01000003">
    <property type="protein sequence ID" value="KMY41504.1"/>
    <property type="molecule type" value="Genomic_DNA"/>
</dbReference>
<dbReference type="GO" id="GO:0016887">
    <property type="term" value="F:ATP hydrolysis activity"/>
    <property type="evidence" value="ECO:0007669"/>
    <property type="project" value="InterPro"/>
</dbReference>
<comment type="caution">
    <text evidence="2">The sequence shown here is derived from an EMBL/GenBank/DDBJ whole genome shotgun (WGS) entry which is preliminary data.</text>
</comment>
<dbReference type="PANTHER" id="PTHR35894:SF1">
    <property type="entry name" value="PHOSPHORIBULOKINASE _ URIDINE KINASE FAMILY"/>
    <property type="match status" value="1"/>
</dbReference>
<evidence type="ECO:0000259" key="1">
    <source>
        <dbReference type="Pfam" id="PF13401"/>
    </source>
</evidence>
<evidence type="ECO:0000313" key="3">
    <source>
        <dbReference type="Proteomes" id="UP000037146"/>
    </source>
</evidence>
<name>A0A0K9G475_9BACI</name>
<keyword evidence="2" id="KW-0547">Nucleotide-binding</keyword>
<dbReference type="InterPro" id="IPR049945">
    <property type="entry name" value="AAA_22"/>
</dbReference>
<keyword evidence="2" id="KW-0067">ATP-binding</keyword>
<protein>
    <submittedName>
        <fullName evidence="2">ATP-binding protein</fullName>
    </submittedName>
</protein>
<dbReference type="Gene3D" id="3.40.50.300">
    <property type="entry name" value="P-loop containing nucleotide triphosphate hydrolases"/>
    <property type="match status" value="1"/>
</dbReference>